<proteinExistence type="predicted"/>
<dbReference type="Pfam" id="PF01810">
    <property type="entry name" value="LysE"/>
    <property type="match status" value="1"/>
</dbReference>
<dbReference type="RefSeq" id="WP_061804444.1">
    <property type="nucleotide sequence ID" value="NZ_FOXX01000004.1"/>
</dbReference>
<keyword evidence="4 6" id="KW-1133">Transmembrane helix</keyword>
<dbReference type="EMBL" id="FOXX01000004">
    <property type="protein sequence ID" value="SFQ54867.1"/>
    <property type="molecule type" value="Genomic_DNA"/>
</dbReference>
<gene>
    <name evidence="7" type="ORF">SAMN02745910_01980</name>
</gene>
<protein>
    <submittedName>
        <fullName evidence="7">Threonine/homoserine/homoserine lactone efflux protein</fullName>
    </submittedName>
</protein>
<evidence type="ECO:0000256" key="1">
    <source>
        <dbReference type="ARBA" id="ARBA00004651"/>
    </source>
</evidence>
<feature type="transmembrane region" description="Helical" evidence="6">
    <location>
        <begin position="148"/>
        <end position="168"/>
    </location>
</feature>
<sequence>MSLWISSFLLGLSLAAPVGPITAAQLDKGMRYGFMHAWMFGLGSFIADVLYMMLIFFGVVHFLEAPLVKTFLWCFGFFVLLYTGIEILWNARSTDLSTRSRQDKTLWSSSFSGFLMSLSNPLTVLFWIGIYGSVLAQTADQYGTSQMLLSSLAMFAGIMLWDVGMAFMGSSARRFLTPGLFFMISCCSALFMIGFACYFGIKAFHSLF</sequence>
<dbReference type="PANTHER" id="PTHR30086:SF6">
    <property type="entry name" value="AMINO ACID EFFLUX PROTEIN YCGF-RELATED"/>
    <property type="match status" value="1"/>
</dbReference>
<keyword evidence="2" id="KW-1003">Cell membrane</keyword>
<feature type="transmembrane region" description="Helical" evidence="6">
    <location>
        <begin position="39"/>
        <end position="63"/>
    </location>
</feature>
<evidence type="ECO:0000256" key="3">
    <source>
        <dbReference type="ARBA" id="ARBA00022692"/>
    </source>
</evidence>
<keyword evidence="3 6" id="KW-0812">Transmembrane</keyword>
<evidence type="ECO:0000256" key="6">
    <source>
        <dbReference type="SAM" id="Phobius"/>
    </source>
</evidence>
<reference evidence="7 8" key="1">
    <citation type="submission" date="2016-10" db="EMBL/GenBank/DDBJ databases">
        <authorList>
            <person name="Varghese N."/>
            <person name="Submissions S."/>
        </authorList>
    </citation>
    <scope>NUCLEOTIDE SEQUENCE [LARGE SCALE GENOMIC DNA]</scope>
    <source>
        <strain evidence="7 8">DSM 13796</strain>
    </source>
</reference>
<feature type="transmembrane region" description="Helical" evidence="6">
    <location>
        <begin position="111"/>
        <end position="136"/>
    </location>
</feature>
<name>A0A1I5ZFG0_9BACI</name>
<feature type="transmembrane region" description="Helical" evidence="6">
    <location>
        <begin position="180"/>
        <end position="201"/>
    </location>
</feature>
<dbReference type="PANTHER" id="PTHR30086">
    <property type="entry name" value="ARGININE EXPORTER PROTEIN ARGO"/>
    <property type="match status" value="1"/>
</dbReference>
<evidence type="ECO:0000256" key="2">
    <source>
        <dbReference type="ARBA" id="ARBA00022475"/>
    </source>
</evidence>
<accession>A0A1I5ZFG0</accession>
<dbReference type="Proteomes" id="UP000182762">
    <property type="component" value="Unassembled WGS sequence"/>
</dbReference>
<evidence type="ECO:0000313" key="8">
    <source>
        <dbReference type="Proteomes" id="UP000182762"/>
    </source>
</evidence>
<evidence type="ECO:0000313" key="7">
    <source>
        <dbReference type="EMBL" id="SFQ54867.1"/>
    </source>
</evidence>
<keyword evidence="8" id="KW-1185">Reference proteome</keyword>
<dbReference type="InterPro" id="IPR001123">
    <property type="entry name" value="LeuE-type"/>
</dbReference>
<evidence type="ECO:0000256" key="5">
    <source>
        <dbReference type="ARBA" id="ARBA00023136"/>
    </source>
</evidence>
<feature type="transmembrane region" description="Helical" evidence="6">
    <location>
        <begin position="70"/>
        <end position="91"/>
    </location>
</feature>
<organism evidence="7 8">
    <name type="scientific">Priestia endophytica DSM 13796</name>
    <dbReference type="NCBI Taxonomy" id="1121089"/>
    <lineage>
        <taxon>Bacteria</taxon>
        <taxon>Bacillati</taxon>
        <taxon>Bacillota</taxon>
        <taxon>Bacilli</taxon>
        <taxon>Bacillales</taxon>
        <taxon>Bacillaceae</taxon>
        <taxon>Priestia</taxon>
    </lineage>
</organism>
<evidence type="ECO:0000256" key="4">
    <source>
        <dbReference type="ARBA" id="ARBA00022989"/>
    </source>
</evidence>
<keyword evidence="5 6" id="KW-0472">Membrane</keyword>
<dbReference type="GeneID" id="93710655"/>
<comment type="caution">
    <text evidence="7">The sequence shown here is derived from an EMBL/GenBank/DDBJ whole genome shotgun (WGS) entry which is preliminary data.</text>
</comment>
<comment type="subcellular location">
    <subcellularLocation>
        <location evidence="1">Cell membrane</location>
        <topology evidence="1">Multi-pass membrane protein</topology>
    </subcellularLocation>
</comment>